<evidence type="ECO:0000256" key="1">
    <source>
        <dbReference type="SAM" id="MobiDB-lite"/>
    </source>
</evidence>
<dbReference type="Proteomes" id="UP001396334">
    <property type="component" value="Unassembled WGS sequence"/>
</dbReference>
<feature type="region of interest" description="Disordered" evidence="1">
    <location>
        <begin position="101"/>
        <end position="121"/>
    </location>
</feature>
<dbReference type="PANTHER" id="PTHR46666">
    <property type="entry name" value="60S RIBOSOMAL L18A-LIKE PROTEIN"/>
    <property type="match status" value="1"/>
</dbReference>
<keyword evidence="2" id="KW-1133">Transmembrane helix</keyword>
<accession>A0ABR2PW28</accession>
<evidence type="ECO:0000313" key="4">
    <source>
        <dbReference type="Proteomes" id="UP001396334"/>
    </source>
</evidence>
<gene>
    <name evidence="3" type="ORF">V6N11_048733</name>
</gene>
<comment type="caution">
    <text evidence="3">The sequence shown here is derived from an EMBL/GenBank/DDBJ whole genome shotgun (WGS) entry which is preliminary data.</text>
</comment>
<proteinExistence type="predicted"/>
<keyword evidence="2" id="KW-0812">Transmembrane</keyword>
<feature type="transmembrane region" description="Helical" evidence="2">
    <location>
        <begin position="53"/>
        <end position="76"/>
    </location>
</feature>
<reference evidence="3 4" key="1">
    <citation type="journal article" date="2024" name="G3 (Bethesda)">
        <title>Genome assembly of Hibiscus sabdariffa L. provides insights into metabolisms of medicinal natural products.</title>
        <authorList>
            <person name="Kim T."/>
        </authorList>
    </citation>
    <scope>NUCLEOTIDE SEQUENCE [LARGE SCALE GENOMIC DNA]</scope>
    <source>
        <strain evidence="3">TK-2024</strain>
        <tissue evidence="3">Old leaves</tissue>
    </source>
</reference>
<name>A0ABR2PW28_9ROSI</name>
<evidence type="ECO:0000256" key="2">
    <source>
        <dbReference type="SAM" id="Phobius"/>
    </source>
</evidence>
<protein>
    <submittedName>
        <fullName evidence="3">Uncharacterized protein</fullName>
    </submittedName>
</protein>
<evidence type="ECO:0000313" key="3">
    <source>
        <dbReference type="EMBL" id="KAK8992661.1"/>
    </source>
</evidence>
<dbReference type="EMBL" id="JBBPBN010000050">
    <property type="protein sequence ID" value="KAK8992661.1"/>
    <property type="molecule type" value="Genomic_DNA"/>
</dbReference>
<keyword evidence="4" id="KW-1185">Reference proteome</keyword>
<dbReference type="PANTHER" id="PTHR46666:SF10">
    <property type="entry name" value="RIBOSOMAL PROTEIN L18AE FAMILY"/>
    <property type="match status" value="1"/>
</dbReference>
<organism evidence="3 4">
    <name type="scientific">Hibiscus sabdariffa</name>
    <name type="common">roselle</name>
    <dbReference type="NCBI Taxonomy" id="183260"/>
    <lineage>
        <taxon>Eukaryota</taxon>
        <taxon>Viridiplantae</taxon>
        <taxon>Streptophyta</taxon>
        <taxon>Embryophyta</taxon>
        <taxon>Tracheophyta</taxon>
        <taxon>Spermatophyta</taxon>
        <taxon>Magnoliopsida</taxon>
        <taxon>eudicotyledons</taxon>
        <taxon>Gunneridae</taxon>
        <taxon>Pentapetalae</taxon>
        <taxon>rosids</taxon>
        <taxon>malvids</taxon>
        <taxon>Malvales</taxon>
        <taxon>Malvaceae</taxon>
        <taxon>Malvoideae</taxon>
        <taxon>Hibiscus</taxon>
    </lineage>
</organism>
<keyword evidence="2" id="KW-0472">Membrane</keyword>
<sequence length="139" mass="16251">MLCCFQTSPLGERMWHSTEPAEHKNGEYELIRDAEDPHQGMYDKPLPCFGCGIGWFSCLLGFVFPLMWYFASILYFKNYYRRDPRERAGLAASAIAQFLSSSSRRRSTKPVMEAQKRTGKKQKQIRKLMNHWKFSSVQL</sequence>